<comment type="caution">
    <text evidence="1">The sequence shown here is derived from an EMBL/GenBank/DDBJ whole genome shotgun (WGS) entry which is preliminary data.</text>
</comment>
<evidence type="ECO:0000313" key="2">
    <source>
        <dbReference type="Proteomes" id="UP000785613"/>
    </source>
</evidence>
<dbReference type="Proteomes" id="UP000785613">
    <property type="component" value="Unassembled WGS sequence"/>
</dbReference>
<proteinExistence type="predicted"/>
<protein>
    <submittedName>
        <fullName evidence="1">Uncharacterized protein</fullName>
    </submittedName>
</protein>
<dbReference type="RefSeq" id="WP_167229936.1">
    <property type="nucleotide sequence ID" value="NZ_VUYU01000025.1"/>
</dbReference>
<accession>A0ABX0LZ51</accession>
<gene>
    <name evidence="1" type="ORF">F0185_26855</name>
</gene>
<sequence>MNDFYTSRILWKARKNGMIGGNCHLVADIDADRRTQVCAQAQCVGDPVLLFWSDGSLWTLLTNREIISWNGKKASSIKLDCIKKQIKLEPVEGTHPQSTKLYSQYLHVGPAGVKIWAPAGASILSLWNILGMFPLLLGADPAPK</sequence>
<organism evidence="1 2">
    <name type="scientific">Massilia rubra</name>
    <dbReference type="NCBI Taxonomy" id="2607910"/>
    <lineage>
        <taxon>Bacteria</taxon>
        <taxon>Pseudomonadati</taxon>
        <taxon>Pseudomonadota</taxon>
        <taxon>Betaproteobacteria</taxon>
        <taxon>Burkholderiales</taxon>
        <taxon>Oxalobacteraceae</taxon>
        <taxon>Telluria group</taxon>
        <taxon>Massilia</taxon>
    </lineage>
</organism>
<name>A0ABX0LZ51_9BURK</name>
<evidence type="ECO:0000313" key="1">
    <source>
        <dbReference type="EMBL" id="NHZ37192.1"/>
    </source>
</evidence>
<keyword evidence="2" id="KW-1185">Reference proteome</keyword>
<dbReference type="EMBL" id="VUYU01000025">
    <property type="protein sequence ID" value="NHZ37192.1"/>
    <property type="molecule type" value="Genomic_DNA"/>
</dbReference>
<reference evidence="1 2" key="1">
    <citation type="submission" date="2019-09" db="EMBL/GenBank/DDBJ databases">
        <title>Taxonomy of Antarctic Massilia spp.: description of Massilia rubra sp. nov., Massilia aquatica sp. nov., Massilia mucilaginosa sp. nov., Massilia frigida sp. nov. isolated from streams, lakes and regoliths.</title>
        <authorList>
            <person name="Holochova P."/>
            <person name="Sedlacek I."/>
            <person name="Kralova S."/>
            <person name="Maslanova I."/>
            <person name="Busse H.-J."/>
            <person name="Stankova E."/>
            <person name="Vrbovska V."/>
            <person name="Kovarovic V."/>
            <person name="Bartak M."/>
            <person name="Svec P."/>
            <person name="Pantucek R."/>
        </authorList>
    </citation>
    <scope>NUCLEOTIDE SEQUENCE [LARGE SCALE GENOMIC DNA]</scope>
    <source>
        <strain evidence="1 2">CCM 8692</strain>
    </source>
</reference>